<evidence type="ECO:0000256" key="2">
    <source>
        <dbReference type="SAM" id="Phobius"/>
    </source>
</evidence>
<feature type="transmembrane region" description="Helical" evidence="2">
    <location>
        <begin position="52"/>
        <end position="82"/>
    </location>
</feature>
<keyword evidence="2" id="KW-1133">Transmembrane helix</keyword>
<dbReference type="EMBL" id="PYBW01000131">
    <property type="protein sequence ID" value="PYC69149.1"/>
    <property type="molecule type" value="Genomic_DNA"/>
</dbReference>
<protein>
    <recommendedName>
        <fullName evidence="5">DUF998 domain-containing protein</fullName>
    </recommendedName>
</protein>
<organism evidence="3 4">
    <name type="scientific">Streptomyces tateyamensis</name>
    <dbReference type="NCBI Taxonomy" id="565073"/>
    <lineage>
        <taxon>Bacteria</taxon>
        <taxon>Bacillati</taxon>
        <taxon>Actinomycetota</taxon>
        <taxon>Actinomycetes</taxon>
        <taxon>Kitasatosporales</taxon>
        <taxon>Streptomycetaceae</taxon>
        <taxon>Streptomyces</taxon>
    </lineage>
</organism>
<accession>A0A2V4MUW7</accession>
<feature type="transmembrane region" description="Helical" evidence="2">
    <location>
        <begin position="21"/>
        <end position="40"/>
    </location>
</feature>
<keyword evidence="4" id="KW-1185">Reference proteome</keyword>
<name>A0A2V4MUW7_9ACTN</name>
<keyword evidence="2" id="KW-0472">Membrane</keyword>
<dbReference type="Proteomes" id="UP000248039">
    <property type="component" value="Unassembled WGS sequence"/>
</dbReference>
<evidence type="ECO:0000256" key="1">
    <source>
        <dbReference type="SAM" id="MobiDB-lite"/>
    </source>
</evidence>
<evidence type="ECO:0000313" key="4">
    <source>
        <dbReference type="Proteomes" id="UP000248039"/>
    </source>
</evidence>
<dbReference type="AlphaFoldDB" id="A0A2V4MUW7"/>
<feature type="region of interest" description="Disordered" evidence="1">
    <location>
        <begin position="214"/>
        <end position="234"/>
    </location>
</feature>
<dbReference type="RefSeq" id="WP_110672774.1">
    <property type="nucleotide sequence ID" value="NZ_PYBW01000131.1"/>
</dbReference>
<reference evidence="3 4" key="1">
    <citation type="submission" date="2018-03" db="EMBL/GenBank/DDBJ databases">
        <title>Bioinformatic expansion and discovery of thiopeptide antibiotics.</title>
        <authorList>
            <person name="Schwalen C.J."/>
            <person name="Hudson G.A."/>
            <person name="Mitchell D.A."/>
        </authorList>
    </citation>
    <scope>NUCLEOTIDE SEQUENCE [LARGE SCALE GENOMIC DNA]</scope>
    <source>
        <strain evidence="3 4">ATCC 21389</strain>
    </source>
</reference>
<sequence length="234" mass="23673">MAGTGIATEGRRGWRLGGPGFVVGFVASLVAGAVLARSSLYLPGAGAAELRVYYGASGLAVVVAALLQLLAAAGLLWFGLGLSSAVGADRRARYASWLAAAAFAGSAVLSLALAGLAHGAGEGTLVASARLALALGGPLHLAGLAGLLRYGSRTAQDAGRGPRWVLRFGTLVAPLLLLSLVSLALPAATRVEPLWRLLAAVWLVTVGVTGLPRGERELPPAPRPAYNSSGERHS</sequence>
<evidence type="ECO:0000313" key="3">
    <source>
        <dbReference type="EMBL" id="PYC69149.1"/>
    </source>
</evidence>
<feature type="transmembrane region" description="Helical" evidence="2">
    <location>
        <begin position="129"/>
        <end position="152"/>
    </location>
</feature>
<feature type="transmembrane region" description="Helical" evidence="2">
    <location>
        <begin position="94"/>
        <end position="117"/>
    </location>
</feature>
<proteinExistence type="predicted"/>
<feature type="transmembrane region" description="Helical" evidence="2">
    <location>
        <begin position="164"/>
        <end position="188"/>
    </location>
</feature>
<keyword evidence="2" id="KW-0812">Transmembrane</keyword>
<comment type="caution">
    <text evidence="3">The sequence shown here is derived from an EMBL/GenBank/DDBJ whole genome shotgun (WGS) entry which is preliminary data.</text>
</comment>
<evidence type="ECO:0008006" key="5">
    <source>
        <dbReference type="Google" id="ProtNLM"/>
    </source>
</evidence>
<dbReference type="OrthoDB" id="9892177at2"/>
<gene>
    <name evidence="3" type="ORF">C7C46_28275</name>
</gene>